<dbReference type="SUPFAM" id="SSF48498">
    <property type="entry name" value="Tetracyclin repressor-like, C-terminal domain"/>
    <property type="match status" value="1"/>
</dbReference>
<dbReference type="EMBL" id="JFKB01000044">
    <property type="protein sequence ID" value="OSQ42083.1"/>
    <property type="molecule type" value="Genomic_DNA"/>
</dbReference>
<keyword evidence="5" id="KW-1185">Reference proteome</keyword>
<accession>A0A1Y2L6F3</accession>
<keyword evidence="1 2" id="KW-0238">DNA-binding</keyword>
<comment type="caution">
    <text evidence="4">The sequence shown here is derived from an EMBL/GenBank/DDBJ whole genome shotgun (WGS) entry which is preliminary data.</text>
</comment>
<name>A0A1Y2L6F3_9PROT</name>
<dbReference type="InterPro" id="IPR009057">
    <property type="entry name" value="Homeodomain-like_sf"/>
</dbReference>
<dbReference type="PRINTS" id="PR00455">
    <property type="entry name" value="HTHTETR"/>
</dbReference>
<gene>
    <name evidence="4" type="ORF">TALK_21810</name>
</gene>
<dbReference type="Pfam" id="PF00440">
    <property type="entry name" value="TetR_N"/>
    <property type="match status" value="1"/>
</dbReference>
<evidence type="ECO:0000256" key="2">
    <source>
        <dbReference type="PROSITE-ProRule" id="PRU00335"/>
    </source>
</evidence>
<dbReference type="PANTHER" id="PTHR30328:SF54">
    <property type="entry name" value="HTH-TYPE TRANSCRIPTIONAL REPRESSOR SCO4008"/>
    <property type="match status" value="1"/>
</dbReference>
<dbReference type="PROSITE" id="PS50977">
    <property type="entry name" value="HTH_TETR_2"/>
    <property type="match status" value="1"/>
</dbReference>
<evidence type="ECO:0000256" key="1">
    <source>
        <dbReference type="ARBA" id="ARBA00023125"/>
    </source>
</evidence>
<dbReference type="PANTHER" id="PTHR30328">
    <property type="entry name" value="TRANSCRIPTIONAL REPRESSOR"/>
    <property type="match status" value="1"/>
</dbReference>
<protein>
    <recommendedName>
        <fullName evidence="3">HTH tetR-type domain-containing protein</fullName>
    </recommendedName>
</protein>
<sequence>MPIQKPSKSEQTRQRILAAATAEFATYGEAGSRIDSIAKTAKANKSLIYDYFGSKKQLFQAVLERHLSDVYQDVHFDPADLTGYATMLFDIAMDRPNLMRLVMWNGLEQNRAWPLDETSSFATQVTKIREAQAAGGINKEYPPDFLLTLIITLASAWTAANPLGTSIVPDVAERRLSFRAALAKAVSQLSQPD</sequence>
<dbReference type="STRING" id="1293890.TALK_21810"/>
<feature type="DNA-binding region" description="H-T-H motif" evidence="2">
    <location>
        <begin position="33"/>
        <end position="52"/>
    </location>
</feature>
<evidence type="ECO:0000313" key="5">
    <source>
        <dbReference type="Proteomes" id="UP000193396"/>
    </source>
</evidence>
<reference evidence="4 5" key="1">
    <citation type="submission" date="2014-03" db="EMBL/GenBank/DDBJ databases">
        <title>The draft genome sequence of Thalassospira alkalitolerans JCM 18968.</title>
        <authorList>
            <person name="Lai Q."/>
            <person name="Shao Z."/>
        </authorList>
    </citation>
    <scope>NUCLEOTIDE SEQUENCE [LARGE SCALE GENOMIC DNA]</scope>
    <source>
        <strain evidence="4 5">JCM 18968</strain>
    </source>
</reference>
<dbReference type="Pfam" id="PF17926">
    <property type="entry name" value="TetR_C_21"/>
    <property type="match status" value="1"/>
</dbReference>
<dbReference type="Proteomes" id="UP000193396">
    <property type="component" value="Unassembled WGS sequence"/>
</dbReference>
<dbReference type="Gene3D" id="1.10.357.10">
    <property type="entry name" value="Tetracycline Repressor, domain 2"/>
    <property type="match status" value="1"/>
</dbReference>
<feature type="domain" description="HTH tetR-type" evidence="3">
    <location>
        <begin position="10"/>
        <end position="70"/>
    </location>
</feature>
<dbReference type="InterPro" id="IPR036271">
    <property type="entry name" value="Tet_transcr_reg_TetR-rel_C_sf"/>
</dbReference>
<evidence type="ECO:0000313" key="4">
    <source>
        <dbReference type="EMBL" id="OSQ42083.1"/>
    </source>
</evidence>
<dbReference type="InterPro" id="IPR041467">
    <property type="entry name" value="Sco4008_C"/>
</dbReference>
<dbReference type="SUPFAM" id="SSF46689">
    <property type="entry name" value="Homeodomain-like"/>
    <property type="match status" value="1"/>
</dbReference>
<dbReference type="InterPro" id="IPR050109">
    <property type="entry name" value="HTH-type_TetR-like_transc_reg"/>
</dbReference>
<dbReference type="InterPro" id="IPR001647">
    <property type="entry name" value="HTH_TetR"/>
</dbReference>
<evidence type="ECO:0000259" key="3">
    <source>
        <dbReference type="PROSITE" id="PS50977"/>
    </source>
</evidence>
<organism evidence="4 5">
    <name type="scientific">Thalassospira alkalitolerans</name>
    <dbReference type="NCBI Taxonomy" id="1293890"/>
    <lineage>
        <taxon>Bacteria</taxon>
        <taxon>Pseudomonadati</taxon>
        <taxon>Pseudomonadota</taxon>
        <taxon>Alphaproteobacteria</taxon>
        <taxon>Rhodospirillales</taxon>
        <taxon>Thalassospiraceae</taxon>
        <taxon>Thalassospira</taxon>
    </lineage>
</organism>
<dbReference type="AlphaFoldDB" id="A0A1Y2L6F3"/>
<dbReference type="GO" id="GO:0003677">
    <property type="term" value="F:DNA binding"/>
    <property type="evidence" value="ECO:0007669"/>
    <property type="project" value="UniProtKB-UniRule"/>
</dbReference>
<proteinExistence type="predicted"/>
<dbReference type="RefSeq" id="WP_169715096.1">
    <property type="nucleotide sequence ID" value="NZ_JFKB01000044.1"/>
</dbReference>